<dbReference type="InterPro" id="IPR052037">
    <property type="entry name" value="LPS_export_LptA"/>
</dbReference>
<dbReference type="PANTHER" id="PTHR36504:SF1">
    <property type="entry name" value="LIPOPOLYSACCHARIDE EXPORT SYSTEM PROTEIN LPTA"/>
    <property type="match status" value="1"/>
</dbReference>
<comment type="caution">
    <text evidence="3">The sequence shown here is derived from an EMBL/GenBank/DDBJ whole genome shotgun (WGS) entry which is preliminary data.</text>
</comment>
<dbReference type="GO" id="GO:0015920">
    <property type="term" value="P:lipopolysaccharide transport"/>
    <property type="evidence" value="ECO:0007669"/>
    <property type="project" value="TreeGrafter"/>
</dbReference>
<dbReference type="PANTHER" id="PTHR36504">
    <property type="entry name" value="LIPOPOLYSACCHARIDE EXPORT SYSTEM PROTEIN LPTA"/>
    <property type="match status" value="1"/>
</dbReference>
<evidence type="ECO:0008006" key="5">
    <source>
        <dbReference type="Google" id="ProtNLM"/>
    </source>
</evidence>
<dbReference type="EMBL" id="NRJG01000030">
    <property type="protein sequence ID" value="RIY39576.1"/>
    <property type="molecule type" value="Genomic_DNA"/>
</dbReference>
<evidence type="ECO:0000313" key="4">
    <source>
        <dbReference type="Proteomes" id="UP000265916"/>
    </source>
</evidence>
<dbReference type="GO" id="GO:0030288">
    <property type="term" value="C:outer membrane-bounded periplasmic space"/>
    <property type="evidence" value="ECO:0007669"/>
    <property type="project" value="TreeGrafter"/>
</dbReference>
<sequence>MFSKFLRTIPLFGLIGFMSLFGTLANGQTSTNTENSSTNETVTTKTNQVTSFKSNGNNTLTITSNTQELEQQGNGNIRSVFVGNVVVTLNHTTRLNADRIVVTVENGKRIVVAYGKPVVITNSERQFKLVSNEVHFDVNGNLITSYNSTATLQGNTLTGKVITYNTQSGNISATGSSNQQVRTVINNYRRAN</sequence>
<feature type="chain" id="PRO_5017282053" description="Lipopolysaccharide export system protein LptA" evidence="2">
    <location>
        <begin position="26"/>
        <end position="192"/>
    </location>
</feature>
<evidence type="ECO:0000256" key="1">
    <source>
        <dbReference type="ARBA" id="ARBA00022729"/>
    </source>
</evidence>
<organism evidence="3 4">
    <name type="scientific">Psittacicella hinzii</name>
    <dbReference type="NCBI Taxonomy" id="2028575"/>
    <lineage>
        <taxon>Bacteria</taxon>
        <taxon>Pseudomonadati</taxon>
        <taxon>Pseudomonadota</taxon>
        <taxon>Gammaproteobacteria</taxon>
        <taxon>Pasteurellales</taxon>
        <taxon>Psittacicellaceae</taxon>
        <taxon>Psittacicella</taxon>
    </lineage>
</organism>
<protein>
    <recommendedName>
        <fullName evidence="5">Lipopolysaccharide export system protein LptA</fullName>
    </recommendedName>
</protein>
<gene>
    <name evidence="3" type="ORF">CKF58_01950</name>
</gene>
<dbReference type="OrthoDB" id="5678277at2"/>
<dbReference type="RefSeq" id="WP_119530310.1">
    <property type="nucleotide sequence ID" value="NZ_NRJG01000030.1"/>
</dbReference>
<evidence type="ECO:0000256" key="2">
    <source>
        <dbReference type="SAM" id="SignalP"/>
    </source>
</evidence>
<dbReference type="GO" id="GO:0009279">
    <property type="term" value="C:cell outer membrane"/>
    <property type="evidence" value="ECO:0007669"/>
    <property type="project" value="TreeGrafter"/>
</dbReference>
<keyword evidence="4" id="KW-1185">Reference proteome</keyword>
<evidence type="ECO:0000313" key="3">
    <source>
        <dbReference type="EMBL" id="RIY39576.1"/>
    </source>
</evidence>
<accession>A0A3A1YQ02</accession>
<keyword evidence="1 2" id="KW-0732">Signal</keyword>
<name>A0A3A1YQ02_9GAMM</name>
<proteinExistence type="predicted"/>
<dbReference type="Gene3D" id="2.60.450.10">
    <property type="entry name" value="Lipopolysaccharide (LPS) transport protein A like domain"/>
    <property type="match status" value="1"/>
</dbReference>
<dbReference type="GO" id="GO:0017089">
    <property type="term" value="F:glycolipid transfer activity"/>
    <property type="evidence" value="ECO:0007669"/>
    <property type="project" value="TreeGrafter"/>
</dbReference>
<feature type="signal peptide" evidence="2">
    <location>
        <begin position="1"/>
        <end position="25"/>
    </location>
</feature>
<dbReference type="AlphaFoldDB" id="A0A3A1YQ02"/>
<dbReference type="Proteomes" id="UP000265916">
    <property type="component" value="Unassembled WGS sequence"/>
</dbReference>
<reference evidence="3 4" key="1">
    <citation type="submission" date="2017-08" db="EMBL/GenBank/DDBJ databases">
        <title>Reclassification of Bisgaard taxon 37 and 44.</title>
        <authorList>
            <person name="Christensen H."/>
        </authorList>
    </citation>
    <scope>NUCLEOTIDE SEQUENCE [LARGE SCALE GENOMIC DNA]</scope>
    <source>
        <strain evidence="3 4">111</strain>
    </source>
</reference>